<feature type="binding site" evidence="5">
    <location>
        <begin position="101"/>
        <end position="108"/>
    </location>
    <ligand>
        <name>substrate</name>
    </ligand>
</feature>
<dbReference type="Pfam" id="PF21948">
    <property type="entry name" value="LplA-B_cat"/>
    <property type="match status" value="1"/>
</dbReference>
<dbReference type="InterPro" id="IPR020605">
    <property type="entry name" value="Octanoyltransferase_CS"/>
</dbReference>
<dbReference type="SUPFAM" id="SSF55681">
    <property type="entry name" value="Class II aaRS and biotin synthetases"/>
    <property type="match status" value="1"/>
</dbReference>
<evidence type="ECO:0000256" key="2">
    <source>
        <dbReference type="ARBA" id="ARBA00022679"/>
    </source>
</evidence>
<evidence type="ECO:0000256" key="4">
    <source>
        <dbReference type="ARBA" id="ARBA00024732"/>
    </source>
</evidence>
<sequence length="253" mass="28028">MDQQLHGIPPVPIDIGKLGTTSTSAQSRSTFLFECSEPVPFEMAWLWQQQWQQHLFAKPLAPQAVWLLQHQACYTLGRGASEANLLFDANNPPAALHRIDRGGEVTHHLPGQLVVYPVLDLRRYQTDLHWYLRQLEQVLIDVLAVLGLAGERLQGLTGLWLEGRKVAAIGVGCRRWITQHGLALNVDCDLESFSAVVPCGLVGHPVGRLNQWIPGLTVAEVQPLMRQSLSDRFGLVWQIPESLAKPGAFASDA</sequence>
<dbReference type="GO" id="GO:0005737">
    <property type="term" value="C:cytoplasm"/>
    <property type="evidence" value="ECO:0007669"/>
    <property type="project" value="UniProtKB-SubCell"/>
</dbReference>
<comment type="pathway">
    <text evidence="1 5">Protein modification; protein lipoylation via endogenous pathway; protein N(6)-(lipoyl)lysine from octanoyl-[acyl-carrier-protein]: step 1/2.</text>
</comment>
<feature type="site" description="Lowers pKa of active site Cys" evidence="5">
    <location>
        <position position="165"/>
    </location>
</feature>
<dbReference type="HOGENOM" id="CLU_035168_1_0_3"/>
<evidence type="ECO:0000256" key="5">
    <source>
        <dbReference type="HAMAP-Rule" id="MF_00013"/>
    </source>
</evidence>
<evidence type="ECO:0000256" key="1">
    <source>
        <dbReference type="ARBA" id="ARBA00004821"/>
    </source>
</evidence>
<reference evidence="7 8" key="1">
    <citation type="journal article" date="2007" name="PLoS Genet.">
        <title>Patterns and implications of gene gain and loss in the evolution of Prochlorococcus.</title>
        <authorList>
            <person name="Kettler G.C."/>
            <person name="Martiny A.C."/>
            <person name="Huang K."/>
            <person name="Zucker J."/>
            <person name="Coleman M.L."/>
            <person name="Rodrigue S."/>
            <person name="Chen F."/>
            <person name="Lapidus A."/>
            <person name="Ferriera S."/>
            <person name="Johnson J."/>
            <person name="Steglich C."/>
            <person name="Church G.M."/>
            <person name="Richardson P."/>
            <person name="Chisholm S.W."/>
        </authorList>
    </citation>
    <scope>NUCLEOTIDE SEQUENCE [LARGE SCALE GENOMIC DNA]</scope>
    <source>
        <strain evidence="7 8">MIT 9303</strain>
    </source>
</reference>
<comment type="subcellular location">
    <subcellularLocation>
        <location evidence="5">Cytoplasm</location>
    </subcellularLocation>
</comment>
<keyword evidence="5" id="KW-0963">Cytoplasm</keyword>
<dbReference type="Gene3D" id="3.30.930.10">
    <property type="entry name" value="Bira Bifunctional Protein, Domain 2"/>
    <property type="match status" value="1"/>
</dbReference>
<dbReference type="EC" id="2.3.1.181" evidence="5"/>
<dbReference type="PANTHER" id="PTHR10993:SF7">
    <property type="entry name" value="LIPOYLTRANSFERASE 2, MITOCHONDRIAL-RELATED"/>
    <property type="match status" value="1"/>
</dbReference>
<evidence type="ECO:0000313" key="7">
    <source>
        <dbReference type="EMBL" id="ABM78875.1"/>
    </source>
</evidence>
<accession>A2CBL5</accession>
<keyword evidence="3 5" id="KW-0012">Acyltransferase</keyword>
<comment type="miscellaneous">
    <text evidence="5">In the reaction, the free carboxyl group of octanoic acid is attached via an amide linkage to the epsilon-amino group of a specific lysine residue of lipoyl domains of lipoate-dependent enzymes.</text>
</comment>
<comment type="catalytic activity">
    <reaction evidence="5">
        <text>octanoyl-[ACP] + L-lysyl-[protein] = N(6)-octanoyl-L-lysyl-[protein] + holo-[ACP] + H(+)</text>
        <dbReference type="Rhea" id="RHEA:17665"/>
        <dbReference type="Rhea" id="RHEA-COMP:9636"/>
        <dbReference type="Rhea" id="RHEA-COMP:9685"/>
        <dbReference type="Rhea" id="RHEA-COMP:9752"/>
        <dbReference type="Rhea" id="RHEA-COMP:9928"/>
        <dbReference type="ChEBI" id="CHEBI:15378"/>
        <dbReference type="ChEBI" id="CHEBI:29969"/>
        <dbReference type="ChEBI" id="CHEBI:64479"/>
        <dbReference type="ChEBI" id="CHEBI:78463"/>
        <dbReference type="ChEBI" id="CHEBI:78809"/>
        <dbReference type="EC" id="2.3.1.181"/>
    </reaction>
</comment>
<evidence type="ECO:0000259" key="6">
    <source>
        <dbReference type="PROSITE" id="PS51733"/>
    </source>
</evidence>
<keyword evidence="2 5" id="KW-0808">Transferase</keyword>
<dbReference type="GO" id="GO:0033819">
    <property type="term" value="F:lipoyl(octanoyl) transferase activity"/>
    <property type="evidence" value="ECO:0007669"/>
    <property type="project" value="UniProtKB-EC"/>
</dbReference>
<gene>
    <name evidence="5 7" type="primary">lipB</name>
    <name evidence="7" type="ordered locus">P9303_21401</name>
</gene>
<feature type="binding site" evidence="5">
    <location>
        <begin position="181"/>
        <end position="183"/>
    </location>
    <ligand>
        <name>substrate</name>
    </ligand>
</feature>
<comment type="similarity">
    <text evidence="5">Belongs to the LipB family.</text>
</comment>
<dbReference type="InterPro" id="IPR004143">
    <property type="entry name" value="BPL_LPL_catalytic"/>
</dbReference>
<evidence type="ECO:0000256" key="3">
    <source>
        <dbReference type="ARBA" id="ARBA00023315"/>
    </source>
</evidence>
<feature type="binding site" evidence="5">
    <location>
        <begin position="168"/>
        <end position="170"/>
    </location>
    <ligand>
        <name>substrate</name>
    </ligand>
</feature>
<dbReference type="GO" id="GO:0009249">
    <property type="term" value="P:protein lipoylation"/>
    <property type="evidence" value="ECO:0007669"/>
    <property type="project" value="InterPro"/>
</dbReference>
<keyword evidence="7" id="KW-0436">Ligase</keyword>
<feature type="domain" description="BPL/LPL catalytic" evidence="6">
    <location>
        <begin position="59"/>
        <end position="237"/>
    </location>
</feature>
<dbReference type="EMBL" id="CP000554">
    <property type="protein sequence ID" value="ABM78875.1"/>
    <property type="molecule type" value="Genomic_DNA"/>
</dbReference>
<dbReference type="KEGG" id="pmf:P9303_21401"/>
<dbReference type="UniPathway" id="UPA00538">
    <property type="reaction ID" value="UER00592"/>
</dbReference>
<dbReference type="CDD" id="cd16444">
    <property type="entry name" value="LipB"/>
    <property type="match status" value="1"/>
</dbReference>
<dbReference type="PROSITE" id="PS01313">
    <property type="entry name" value="LIPB"/>
    <property type="match status" value="1"/>
</dbReference>
<dbReference type="STRING" id="59922.P9303_21401"/>
<dbReference type="PROSITE" id="PS51733">
    <property type="entry name" value="BPL_LPL_CATALYTIC"/>
    <property type="match status" value="1"/>
</dbReference>
<dbReference type="AlphaFoldDB" id="A2CBL5"/>
<protein>
    <recommendedName>
        <fullName evidence="5">Octanoyltransferase</fullName>
        <ecNumber evidence="5">2.3.1.181</ecNumber>
    </recommendedName>
    <alternativeName>
        <fullName evidence="5">Lipoate-protein ligase B</fullName>
    </alternativeName>
    <alternativeName>
        <fullName evidence="5">Lipoyl/octanoyl transferase</fullName>
    </alternativeName>
    <alternativeName>
        <fullName evidence="5">Octanoyl-[acyl-carrier-protein]-protein N-octanoyltransferase</fullName>
    </alternativeName>
</protein>
<dbReference type="InterPro" id="IPR045864">
    <property type="entry name" value="aa-tRNA-synth_II/BPL/LPL"/>
</dbReference>
<organism evidence="7 8">
    <name type="scientific">Prochlorococcus marinus (strain MIT 9303)</name>
    <dbReference type="NCBI Taxonomy" id="59922"/>
    <lineage>
        <taxon>Bacteria</taxon>
        <taxon>Bacillati</taxon>
        <taxon>Cyanobacteriota</taxon>
        <taxon>Cyanophyceae</taxon>
        <taxon>Synechococcales</taxon>
        <taxon>Prochlorococcaceae</taxon>
        <taxon>Prochlorococcus</taxon>
    </lineage>
</organism>
<dbReference type="PANTHER" id="PTHR10993">
    <property type="entry name" value="OCTANOYLTRANSFERASE"/>
    <property type="match status" value="1"/>
</dbReference>
<proteinExistence type="inferred from homology"/>
<name>A2CBL5_PROM3</name>
<dbReference type="NCBIfam" id="TIGR00214">
    <property type="entry name" value="lipB"/>
    <property type="match status" value="1"/>
</dbReference>
<dbReference type="Proteomes" id="UP000002274">
    <property type="component" value="Chromosome"/>
</dbReference>
<dbReference type="GO" id="GO:0016874">
    <property type="term" value="F:ligase activity"/>
    <property type="evidence" value="ECO:0007669"/>
    <property type="project" value="UniProtKB-KW"/>
</dbReference>
<evidence type="ECO:0000313" key="8">
    <source>
        <dbReference type="Proteomes" id="UP000002274"/>
    </source>
</evidence>
<comment type="function">
    <text evidence="4 5">Catalyzes the transfer of endogenously produced octanoic acid from octanoyl-acyl-carrier-protein onto the lipoyl domains of lipoate-dependent enzymes. Lipoyl-ACP can also act as a substrate although octanoyl-ACP is likely to be the physiological substrate.</text>
</comment>
<feature type="active site" description="Acyl-thioester intermediate" evidence="5">
    <location>
        <position position="199"/>
    </location>
</feature>
<dbReference type="HAMAP" id="MF_00013">
    <property type="entry name" value="LipB"/>
    <property type="match status" value="1"/>
</dbReference>
<dbReference type="InterPro" id="IPR000544">
    <property type="entry name" value="Octanoyltransferase"/>
</dbReference>